<evidence type="ECO:0000259" key="15">
    <source>
        <dbReference type="PROSITE" id="PS51092"/>
    </source>
</evidence>
<dbReference type="PROSITE" id="PS00615">
    <property type="entry name" value="C_TYPE_LECTIN_1"/>
    <property type="match status" value="1"/>
</dbReference>
<feature type="domain" description="C-type lectin" evidence="14">
    <location>
        <begin position="210"/>
        <end position="324"/>
    </location>
</feature>
<dbReference type="SUPFAM" id="SSF56436">
    <property type="entry name" value="C-type lectin-like"/>
    <property type="match status" value="10"/>
</dbReference>
<feature type="domain" description="C-type lectin" evidence="14">
    <location>
        <begin position="1516"/>
        <end position="1640"/>
    </location>
</feature>
<dbReference type="InterPro" id="IPR013806">
    <property type="entry name" value="Kringle-like"/>
</dbReference>
<dbReference type="InterPro" id="IPR016186">
    <property type="entry name" value="C-type_lectin-like/link_sf"/>
</dbReference>
<keyword evidence="6 12" id="KW-1133">Transmembrane helix</keyword>
<evidence type="ECO:0000256" key="2">
    <source>
        <dbReference type="ARBA" id="ARBA00022583"/>
    </source>
</evidence>
<feature type="domain" description="C-type lectin" evidence="14">
    <location>
        <begin position="1370"/>
        <end position="1480"/>
    </location>
</feature>
<keyword evidence="7 12" id="KW-0472">Membrane</keyword>
<evidence type="ECO:0000256" key="9">
    <source>
        <dbReference type="ARBA" id="ARBA00023170"/>
    </source>
</evidence>
<dbReference type="FunFam" id="3.10.100.10:FF:000047">
    <property type="entry name" value="lymphocyte antigen 75"/>
    <property type="match status" value="1"/>
</dbReference>
<dbReference type="GO" id="GO:0006897">
    <property type="term" value="P:endocytosis"/>
    <property type="evidence" value="ECO:0007669"/>
    <property type="project" value="UniProtKB-KW"/>
</dbReference>
<dbReference type="Pfam" id="PF00059">
    <property type="entry name" value="Lectin_C"/>
    <property type="match status" value="8"/>
</dbReference>
<feature type="chain" id="PRO_5043955519" description="Lymphocyte antigen 75" evidence="13">
    <location>
        <begin position="24"/>
        <end position="1702"/>
    </location>
</feature>
<dbReference type="EMBL" id="JADWDJ010000023">
    <property type="protein sequence ID" value="KAG5262260.1"/>
    <property type="molecule type" value="Genomic_DNA"/>
</dbReference>
<evidence type="ECO:0000313" key="16">
    <source>
        <dbReference type="EMBL" id="KAG5262260.1"/>
    </source>
</evidence>
<keyword evidence="17" id="KW-1185">Reference proteome</keyword>
<dbReference type="InterPro" id="IPR050111">
    <property type="entry name" value="C-type_lectin/snaclec_domain"/>
</dbReference>
<keyword evidence="8" id="KW-1015">Disulfide bond</keyword>
<dbReference type="CDD" id="cd00037">
    <property type="entry name" value="CLECT"/>
    <property type="match status" value="10"/>
</dbReference>
<keyword evidence="3 12" id="KW-0812">Transmembrane</keyword>
<name>A0AAV6FHX2_9TELE</name>
<dbReference type="SMART" id="SM00059">
    <property type="entry name" value="FN2"/>
    <property type="match status" value="1"/>
</dbReference>
<feature type="signal peptide" evidence="13">
    <location>
        <begin position="1"/>
        <end position="23"/>
    </location>
</feature>
<proteinExistence type="predicted"/>
<dbReference type="Gene3D" id="3.10.100.10">
    <property type="entry name" value="Mannose-Binding Protein A, subunit A"/>
    <property type="match status" value="9"/>
</dbReference>
<evidence type="ECO:0000256" key="11">
    <source>
        <dbReference type="PROSITE-ProRule" id="PRU00479"/>
    </source>
</evidence>
<dbReference type="SUPFAM" id="SSF57440">
    <property type="entry name" value="Kringle-like"/>
    <property type="match status" value="1"/>
</dbReference>
<dbReference type="InterPro" id="IPR016187">
    <property type="entry name" value="CTDL_fold"/>
</dbReference>
<feature type="domain" description="C-type lectin" evidence="14">
    <location>
        <begin position="488"/>
        <end position="593"/>
    </location>
</feature>
<dbReference type="InterPro" id="IPR000562">
    <property type="entry name" value="FN_type2_dom"/>
</dbReference>
<keyword evidence="4 13" id="KW-0732">Signal</keyword>
<feature type="domain" description="C-type lectin" evidence="14">
    <location>
        <begin position="1222"/>
        <end position="1331"/>
    </location>
</feature>
<feature type="domain" description="C-type lectin" evidence="14">
    <location>
        <begin position="935"/>
        <end position="1055"/>
    </location>
</feature>
<evidence type="ECO:0000256" key="3">
    <source>
        <dbReference type="ARBA" id="ARBA00022692"/>
    </source>
</evidence>
<dbReference type="FunFam" id="3.10.100.10:FF:000036">
    <property type="entry name" value="Lymphocyte antigen 75"/>
    <property type="match status" value="1"/>
</dbReference>
<dbReference type="InterPro" id="IPR018378">
    <property type="entry name" value="C-type_lectin_CS"/>
</dbReference>
<evidence type="ECO:0000256" key="10">
    <source>
        <dbReference type="ARBA" id="ARBA00023180"/>
    </source>
</evidence>
<feature type="domain" description="C-type lectin" evidence="14">
    <location>
        <begin position="632"/>
        <end position="772"/>
    </location>
</feature>
<accession>A0AAV6FHX2</accession>
<feature type="domain" description="C-type lectin" evidence="14">
    <location>
        <begin position="351"/>
        <end position="469"/>
    </location>
</feature>
<reference evidence="16" key="1">
    <citation type="submission" date="2020-10" db="EMBL/GenBank/DDBJ databases">
        <title>Chromosome-scale genome assembly of the Allis shad, Alosa alosa.</title>
        <authorList>
            <person name="Margot Z."/>
            <person name="Christophe K."/>
            <person name="Cabau C."/>
            <person name="Louis A."/>
            <person name="Berthelot C."/>
            <person name="Parey E."/>
            <person name="Roest Crollius H."/>
            <person name="Montfort J."/>
            <person name="Robinson-Rechavi M."/>
            <person name="Bucao C."/>
            <person name="Bouchez O."/>
            <person name="Gislard M."/>
            <person name="Lluch J."/>
            <person name="Milhes M."/>
            <person name="Lampietro C."/>
            <person name="Lopez Roques C."/>
            <person name="Donnadieu C."/>
            <person name="Braasch I."/>
            <person name="Desvignes T."/>
            <person name="Postlethwait J."/>
            <person name="Bobe J."/>
            <person name="Guiguen Y."/>
        </authorList>
    </citation>
    <scope>NUCLEOTIDE SEQUENCE</scope>
    <source>
        <strain evidence="16">M-15738</strain>
        <tissue evidence="16">Blood</tissue>
    </source>
</reference>
<comment type="caution">
    <text evidence="16">The sequence shown here is derived from an EMBL/GenBank/DDBJ whole genome shotgun (WGS) entry which is preliminary data.</text>
</comment>
<keyword evidence="5" id="KW-0677">Repeat</keyword>
<dbReference type="InterPro" id="IPR036943">
    <property type="entry name" value="FN_type2_sf"/>
</dbReference>
<comment type="caution">
    <text evidence="11">Lacks conserved residue(s) required for the propagation of feature annotation.</text>
</comment>
<dbReference type="Gene3D" id="2.80.10.50">
    <property type="match status" value="1"/>
</dbReference>
<evidence type="ECO:0000256" key="12">
    <source>
        <dbReference type="SAM" id="Phobius"/>
    </source>
</evidence>
<dbReference type="PANTHER" id="PTHR22803">
    <property type="entry name" value="MANNOSE, PHOSPHOLIPASE, LECTIN RECEPTOR RELATED"/>
    <property type="match status" value="1"/>
</dbReference>
<feature type="transmembrane region" description="Helical" evidence="12">
    <location>
        <begin position="1649"/>
        <end position="1672"/>
    </location>
</feature>
<dbReference type="GO" id="GO:0016020">
    <property type="term" value="C:membrane"/>
    <property type="evidence" value="ECO:0007669"/>
    <property type="project" value="UniProtKB-SubCell"/>
</dbReference>
<keyword evidence="2" id="KW-0254">Endocytosis</keyword>
<evidence type="ECO:0000256" key="5">
    <source>
        <dbReference type="ARBA" id="ARBA00022737"/>
    </source>
</evidence>
<evidence type="ECO:0000256" key="13">
    <source>
        <dbReference type="SAM" id="SignalP"/>
    </source>
</evidence>
<evidence type="ECO:0000256" key="1">
    <source>
        <dbReference type="ARBA" id="ARBA00004167"/>
    </source>
</evidence>
<dbReference type="PROSITE" id="PS50041">
    <property type="entry name" value="C_TYPE_LECTIN_2"/>
    <property type="match status" value="9"/>
</dbReference>
<dbReference type="CDD" id="cd00062">
    <property type="entry name" value="FN2"/>
    <property type="match status" value="1"/>
</dbReference>
<dbReference type="Pfam" id="PF00040">
    <property type="entry name" value="fn2"/>
    <property type="match status" value="1"/>
</dbReference>
<dbReference type="InterPro" id="IPR000772">
    <property type="entry name" value="Ricin_B_lectin"/>
</dbReference>
<evidence type="ECO:0000259" key="14">
    <source>
        <dbReference type="PROSITE" id="PS50041"/>
    </source>
</evidence>
<evidence type="ECO:0000256" key="7">
    <source>
        <dbReference type="ARBA" id="ARBA00023136"/>
    </source>
</evidence>
<dbReference type="SUPFAM" id="SSF50370">
    <property type="entry name" value="Ricin B-like lectins"/>
    <property type="match status" value="1"/>
</dbReference>
<evidence type="ECO:0000256" key="4">
    <source>
        <dbReference type="ARBA" id="ARBA00022729"/>
    </source>
</evidence>
<evidence type="ECO:0000313" key="17">
    <source>
        <dbReference type="Proteomes" id="UP000823561"/>
    </source>
</evidence>
<evidence type="ECO:0000256" key="6">
    <source>
        <dbReference type="ARBA" id="ARBA00022989"/>
    </source>
</evidence>
<dbReference type="PROSITE" id="PS51092">
    <property type="entry name" value="FN2_2"/>
    <property type="match status" value="1"/>
</dbReference>
<gene>
    <name evidence="16" type="ORF">AALO_G00293970</name>
</gene>
<keyword evidence="10" id="KW-0325">Glycoprotein</keyword>
<evidence type="ECO:0000256" key="8">
    <source>
        <dbReference type="ARBA" id="ARBA00023157"/>
    </source>
</evidence>
<protein>
    <recommendedName>
        <fullName evidence="18">Lymphocyte antigen 75</fullName>
    </recommendedName>
</protein>
<sequence>MSWNIQAKHFTVLLAAFLGGFRSSYFGYCAPSGNSGDDAFTIQHVNTTQCLVAGADTQSLALANCTNPPGPRLLWKWGSGNRLFHVGSSWCLGLEVHKKALALSDCDSQGTMLNGSPQMAGHEGTQDNICQQPYKTIHTRDGNALGAPCAFPFRYNGTWHHRCLPGQPGQENLPEGMSWCSPTMNYDQQRRWGFCLQYVEGCHTLWENATNGHCYQTVATAAVTWHQARDSCRSQGGDLLSVSSASELKALEAMDLPDKLWIGLNQMDWAEGWQWSDGSPLHVVNWATDMPTLIGLGELDCGVLISGKQYENAMCEKKLPYICKKLSSPVTQPTERVVYKSTVCEDGWFPWDSRCLRLFEEVAMTQSMAQDSCTNNNASLLSIHSLEDMFMFNVKLPSERRDLWSGLTGDGLPLIFKWLDGSEVNYTHWAKDHPRIDPSTRFPICVRFTGENHEWMVSGCDLSLPYLCVKQGVVNESVHDEGCPEGDWRRHGDACYKADPNPVSFKQNCNLTITDRFEQVFINRLLREQLGSKAQFFWTGLQDIKGNGEYGWTNGENVTFTNWGWGEPDLNGGGCAVMSTNRPLGKWYIKNCSLFEAGTICKKYLKAPMPVPQININAPCPTDWFSKPGIPYCYKVFHEERLTRTRTWVEAEGFCRSLGAHLPSFGHVDEMTALHSVMRDTISDDRYFWVGLNRRNPNNENAWEWSDGRPLSTSMFPMEIHEDDEYNRDCTAFKSLRGSFHLFFFFMLHDLPPRPFYATPFHCDAPLEWACQIPRGATPKIPAWYNPGGFHNTSVFVDGEEFWFEPERWLSYEEASLYCSSNSSRLAAPASTNAIRAIQQKMQQLSRSVYLNWWADLREVGSAMPSPFTQLHLYRSGFLGRCASLGQDSAFPEYDQRCSEKLPFVCEVLNVTTAEAQPIGPHPQGLPCDAGSIAFRDKCYTVVTPVETTAKKAGEICKGLRGQLLTIRDQVEQDFITTLLPSLPLRTWIGLKLKLRTMQWADNTPVDYLNFHPLVHGQYRRMHINAFSPEALELCAYIFSDPNSDMLGTWDYTFCTDFQNVSICQHYADKPEVAQISKDTFHVLNHTYQLVQQENMTWFDALELCKNQNMELASVADAFQQAVLTVNVSRLGKPLWIGLYSEDDGQYYQWTDRSHTMFSRWSKESTAGRCVYLDTDGFWKATECGQGLSGAICHVPHEDVITPEHTSRLCPHKGNGPNWFPYKDNCYTFQLVHSRWEHQERGQFQQTCLQLHPNAVLLTIRDEDENAFLREKLQPLKDLALFVWLGLYKDNATQQLKWYDDTYVQYSNWKGGRPEVNGQFLAGLSLDGSWDLFSKEQYFQHFKQRSVVACKIERNPKDEFKISPWEARKYINYSYHVVGRKLTWFQAQEECARGGGHLASIHNTTQGTELLAMAKRDGFPLWIGLSNQDVSFSNGSHYEWSDGSEFDYIPTGFHKGSVVDGCVFMDTSGMWMSISCQERMEGALCYNSTLERTSPRKALKSNRCPKTDGIAQWMEHEDHCYAFDMTFYNFTVYTLDDAKRVCKELDSSAHLLSIKSEVENDFISKYIRDNPHITSHVWLGLESDTKNLRWMDDSKVDFFKWNKDQKLTSLLPNICAVMLTNEEGTWRQTSCRDSRSRIVCKAPMRSSGITPAVIFCIIVIPAILGIALYVVFKKTRHHFFSAVRYQRSFDEVDSTSIINDTE</sequence>
<feature type="domain" description="C-type lectin" evidence="14">
    <location>
        <begin position="1083"/>
        <end position="1186"/>
    </location>
</feature>
<feature type="domain" description="Fibronectin type-II" evidence="15">
    <location>
        <begin position="144"/>
        <end position="197"/>
    </location>
</feature>
<dbReference type="InterPro" id="IPR001304">
    <property type="entry name" value="C-type_lectin-like"/>
</dbReference>
<dbReference type="Pfam" id="PF24562">
    <property type="entry name" value="CysR_MRC2_N"/>
    <property type="match status" value="1"/>
</dbReference>
<dbReference type="Gene3D" id="2.10.10.10">
    <property type="entry name" value="Fibronectin, type II, collagen-binding"/>
    <property type="match status" value="1"/>
</dbReference>
<dbReference type="Proteomes" id="UP000823561">
    <property type="component" value="Chromosome 23"/>
</dbReference>
<evidence type="ECO:0008006" key="18">
    <source>
        <dbReference type="Google" id="ProtNLM"/>
    </source>
</evidence>
<keyword evidence="9" id="KW-0675">Receptor</keyword>
<dbReference type="InterPro" id="IPR035992">
    <property type="entry name" value="Ricin_B-like_lectins"/>
</dbReference>
<comment type="subcellular location">
    <subcellularLocation>
        <location evidence="1">Membrane</location>
        <topology evidence="1">Single-pass membrane protein</topology>
    </subcellularLocation>
</comment>
<organism evidence="16 17">
    <name type="scientific">Alosa alosa</name>
    <name type="common">allis shad</name>
    <dbReference type="NCBI Taxonomy" id="278164"/>
    <lineage>
        <taxon>Eukaryota</taxon>
        <taxon>Metazoa</taxon>
        <taxon>Chordata</taxon>
        <taxon>Craniata</taxon>
        <taxon>Vertebrata</taxon>
        <taxon>Euteleostomi</taxon>
        <taxon>Actinopterygii</taxon>
        <taxon>Neopterygii</taxon>
        <taxon>Teleostei</taxon>
        <taxon>Clupei</taxon>
        <taxon>Clupeiformes</taxon>
        <taxon>Clupeoidei</taxon>
        <taxon>Clupeidae</taxon>
        <taxon>Alosa</taxon>
    </lineage>
</organism>
<dbReference type="SMART" id="SM00034">
    <property type="entry name" value="CLECT"/>
    <property type="match status" value="10"/>
</dbReference>